<evidence type="ECO:0000313" key="2">
    <source>
        <dbReference type="Proteomes" id="UP000003781"/>
    </source>
</evidence>
<evidence type="ECO:0000313" key="1">
    <source>
        <dbReference type="EMBL" id="EAZ88322.1"/>
    </source>
</evidence>
<keyword evidence="2" id="KW-1185">Reference proteome</keyword>
<comment type="caution">
    <text evidence="1">The sequence shown here is derived from an EMBL/GenBank/DDBJ whole genome shotgun (WGS) entry which is preliminary data.</text>
</comment>
<sequence>MNKAKINRTQGKLLNIPIGTPVEISFVPAPVINVELYATGVVISKVEKVGMVRQVSVQLDDGRLIKWNIDYLAII</sequence>
<accession>A3IYY2</accession>
<dbReference type="OrthoDB" id="9849045at2"/>
<protein>
    <submittedName>
        <fullName evidence="1">Uncharacterized protein</fullName>
    </submittedName>
</protein>
<gene>
    <name evidence="1" type="ORF">CY0110_14850</name>
</gene>
<dbReference type="EMBL" id="AAXW01000090">
    <property type="protein sequence ID" value="EAZ88322.1"/>
    <property type="molecule type" value="Genomic_DNA"/>
</dbReference>
<organism evidence="1 2">
    <name type="scientific">Crocosphaera chwakensis CCY0110</name>
    <dbReference type="NCBI Taxonomy" id="391612"/>
    <lineage>
        <taxon>Bacteria</taxon>
        <taxon>Bacillati</taxon>
        <taxon>Cyanobacteriota</taxon>
        <taxon>Cyanophyceae</taxon>
        <taxon>Oscillatoriophycideae</taxon>
        <taxon>Chroococcales</taxon>
        <taxon>Aphanothecaceae</taxon>
        <taxon>Crocosphaera</taxon>
        <taxon>Crocosphaera chwakensis</taxon>
    </lineage>
</organism>
<dbReference type="RefSeq" id="WP_008278598.1">
    <property type="nucleotide sequence ID" value="NZ_AAXW01000090.1"/>
</dbReference>
<dbReference type="AlphaFoldDB" id="A3IYY2"/>
<dbReference type="Proteomes" id="UP000003781">
    <property type="component" value="Unassembled WGS sequence"/>
</dbReference>
<proteinExistence type="predicted"/>
<reference evidence="1 2" key="1">
    <citation type="submission" date="2007-03" db="EMBL/GenBank/DDBJ databases">
        <authorList>
            <person name="Stal L."/>
            <person name="Ferriera S."/>
            <person name="Johnson J."/>
            <person name="Kravitz S."/>
            <person name="Beeson K."/>
            <person name="Sutton G."/>
            <person name="Rogers Y.-H."/>
            <person name="Friedman R."/>
            <person name="Frazier M."/>
            <person name="Venter J.C."/>
        </authorList>
    </citation>
    <scope>NUCLEOTIDE SEQUENCE [LARGE SCALE GENOMIC DNA]</scope>
    <source>
        <strain evidence="1 2">CCY0110</strain>
    </source>
</reference>
<name>A3IYY2_9CHRO</name>